<keyword evidence="1" id="KW-0238">DNA-binding</keyword>
<dbReference type="InterPro" id="IPR011051">
    <property type="entry name" value="RmlC_Cupin_sf"/>
</dbReference>
<evidence type="ECO:0000256" key="1">
    <source>
        <dbReference type="ARBA" id="ARBA00023125"/>
    </source>
</evidence>
<evidence type="ECO:0000313" key="4">
    <source>
        <dbReference type="Proteomes" id="UP000635245"/>
    </source>
</evidence>
<protein>
    <submittedName>
        <fullName evidence="3">Helix-turn-helix domain-containing protein</fullName>
    </submittedName>
</protein>
<dbReference type="PANTHER" id="PTHR11019:SF159">
    <property type="entry name" value="TRANSCRIPTIONAL REGULATOR-RELATED"/>
    <property type="match status" value="1"/>
</dbReference>
<dbReference type="EMBL" id="JAENJH010000001">
    <property type="protein sequence ID" value="MBK1783166.1"/>
    <property type="molecule type" value="Genomic_DNA"/>
</dbReference>
<dbReference type="PROSITE" id="PS01124">
    <property type="entry name" value="HTH_ARAC_FAMILY_2"/>
    <property type="match status" value="1"/>
</dbReference>
<organism evidence="3 4">
    <name type="scientific">Prauserella cavernicola</name>
    <dbReference type="NCBI Taxonomy" id="2800127"/>
    <lineage>
        <taxon>Bacteria</taxon>
        <taxon>Bacillati</taxon>
        <taxon>Actinomycetota</taxon>
        <taxon>Actinomycetes</taxon>
        <taxon>Pseudonocardiales</taxon>
        <taxon>Pseudonocardiaceae</taxon>
        <taxon>Prauserella</taxon>
    </lineage>
</organism>
<dbReference type="SUPFAM" id="SSF51182">
    <property type="entry name" value="RmlC-like cupins"/>
    <property type="match status" value="1"/>
</dbReference>
<evidence type="ECO:0000259" key="2">
    <source>
        <dbReference type="PROSITE" id="PS01124"/>
    </source>
</evidence>
<reference evidence="3" key="1">
    <citation type="submission" date="2020-12" db="EMBL/GenBank/DDBJ databases">
        <title>Prauserella sp. ASG 168, a novel actinomycete isolated from cave rock.</title>
        <authorList>
            <person name="Suriyachadkun C."/>
        </authorList>
    </citation>
    <scope>NUCLEOTIDE SEQUENCE</scope>
    <source>
        <strain evidence="3">ASG 168</strain>
    </source>
</reference>
<dbReference type="SMART" id="SM00342">
    <property type="entry name" value="HTH_ARAC"/>
    <property type="match status" value="1"/>
</dbReference>
<name>A0A934QNK0_9PSEU</name>
<keyword evidence="4" id="KW-1185">Reference proteome</keyword>
<dbReference type="GO" id="GO:0003700">
    <property type="term" value="F:DNA-binding transcription factor activity"/>
    <property type="evidence" value="ECO:0007669"/>
    <property type="project" value="InterPro"/>
</dbReference>
<dbReference type="Gene3D" id="1.10.10.60">
    <property type="entry name" value="Homeodomain-like"/>
    <property type="match status" value="1"/>
</dbReference>
<dbReference type="Proteomes" id="UP000635245">
    <property type="component" value="Unassembled WGS sequence"/>
</dbReference>
<gene>
    <name evidence="3" type="ORF">JHE00_02425</name>
</gene>
<evidence type="ECO:0000313" key="3">
    <source>
        <dbReference type="EMBL" id="MBK1783166.1"/>
    </source>
</evidence>
<dbReference type="RefSeq" id="WP_200314273.1">
    <property type="nucleotide sequence ID" value="NZ_JAENJH010000001.1"/>
</dbReference>
<dbReference type="Gene3D" id="2.60.120.10">
    <property type="entry name" value="Jelly Rolls"/>
    <property type="match status" value="1"/>
</dbReference>
<accession>A0A934QNK0</accession>
<comment type="caution">
    <text evidence="3">The sequence shown here is derived from an EMBL/GenBank/DDBJ whole genome shotgun (WGS) entry which is preliminary data.</text>
</comment>
<dbReference type="Pfam" id="PF02311">
    <property type="entry name" value="AraC_binding"/>
    <property type="match status" value="1"/>
</dbReference>
<sequence length="239" mass="25432">MTAADTYGAVVEHVPEHHRMRFAGHDTHSHDEPHLIWVVSGRGRVTTPAGVYVLPSGTGLWLAARVPHAMSWDEPGFAGGFLLHESATPVAGAAVIDDARVAESVAAVLVAAPGSDTDRAPFRALLADALARTEPTAFALPRPAHPVAATIADALLAGEAATLETLALGHHLSPRHVQRLFLDETGLTFRQWRSRARLNRALAELRSGATVTRAAQRSGYRTRQGLVKALRREGGPALG</sequence>
<dbReference type="Pfam" id="PF12833">
    <property type="entry name" value="HTH_18"/>
    <property type="match status" value="1"/>
</dbReference>
<dbReference type="InterPro" id="IPR003313">
    <property type="entry name" value="AraC-bd"/>
</dbReference>
<dbReference type="GO" id="GO:0043565">
    <property type="term" value="F:sequence-specific DNA binding"/>
    <property type="evidence" value="ECO:0007669"/>
    <property type="project" value="InterPro"/>
</dbReference>
<dbReference type="PANTHER" id="PTHR11019">
    <property type="entry name" value="HTH-TYPE TRANSCRIPTIONAL REGULATOR NIMR"/>
    <property type="match status" value="1"/>
</dbReference>
<proteinExistence type="predicted"/>
<dbReference type="AlphaFoldDB" id="A0A934QNK0"/>
<dbReference type="InterPro" id="IPR018060">
    <property type="entry name" value="HTH_AraC"/>
</dbReference>
<dbReference type="InterPro" id="IPR014710">
    <property type="entry name" value="RmlC-like_jellyroll"/>
</dbReference>
<feature type="domain" description="HTH araC/xylS-type" evidence="2">
    <location>
        <begin position="145"/>
        <end position="239"/>
    </location>
</feature>